<gene>
    <name evidence="2" type="ORF">EPI10_024930</name>
</gene>
<feature type="chain" id="PRO_5022673996" evidence="1">
    <location>
        <begin position="28"/>
        <end position="59"/>
    </location>
</feature>
<dbReference type="Proteomes" id="UP000325315">
    <property type="component" value="Unassembled WGS sequence"/>
</dbReference>
<evidence type="ECO:0000313" key="2">
    <source>
        <dbReference type="EMBL" id="KAA3474665.1"/>
    </source>
</evidence>
<keyword evidence="3" id="KW-1185">Reference proteome</keyword>
<comment type="caution">
    <text evidence="2">The sequence shown here is derived from an EMBL/GenBank/DDBJ whole genome shotgun (WGS) entry which is preliminary data.</text>
</comment>
<dbReference type="AlphaFoldDB" id="A0A5B6W0G3"/>
<organism evidence="2 3">
    <name type="scientific">Gossypium australe</name>
    <dbReference type="NCBI Taxonomy" id="47621"/>
    <lineage>
        <taxon>Eukaryota</taxon>
        <taxon>Viridiplantae</taxon>
        <taxon>Streptophyta</taxon>
        <taxon>Embryophyta</taxon>
        <taxon>Tracheophyta</taxon>
        <taxon>Spermatophyta</taxon>
        <taxon>Magnoliopsida</taxon>
        <taxon>eudicotyledons</taxon>
        <taxon>Gunneridae</taxon>
        <taxon>Pentapetalae</taxon>
        <taxon>rosids</taxon>
        <taxon>malvids</taxon>
        <taxon>Malvales</taxon>
        <taxon>Malvaceae</taxon>
        <taxon>Malvoideae</taxon>
        <taxon>Gossypium</taxon>
    </lineage>
</organism>
<evidence type="ECO:0000256" key="1">
    <source>
        <dbReference type="SAM" id="SignalP"/>
    </source>
</evidence>
<keyword evidence="1" id="KW-0732">Signal</keyword>
<feature type="signal peptide" evidence="1">
    <location>
        <begin position="1"/>
        <end position="27"/>
    </location>
</feature>
<proteinExistence type="predicted"/>
<evidence type="ECO:0000313" key="3">
    <source>
        <dbReference type="Proteomes" id="UP000325315"/>
    </source>
</evidence>
<reference evidence="3" key="1">
    <citation type="journal article" date="2019" name="Plant Biotechnol. J.">
        <title>Genome sequencing of the Australian wild diploid species Gossypium australe highlights disease resistance and delayed gland morphogenesis.</title>
        <authorList>
            <person name="Cai Y."/>
            <person name="Cai X."/>
            <person name="Wang Q."/>
            <person name="Wang P."/>
            <person name="Zhang Y."/>
            <person name="Cai C."/>
            <person name="Xu Y."/>
            <person name="Wang K."/>
            <person name="Zhou Z."/>
            <person name="Wang C."/>
            <person name="Geng S."/>
            <person name="Li B."/>
            <person name="Dong Q."/>
            <person name="Hou Y."/>
            <person name="Wang H."/>
            <person name="Ai P."/>
            <person name="Liu Z."/>
            <person name="Yi F."/>
            <person name="Sun M."/>
            <person name="An G."/>
            <person name="Cheng J."/>
            <person name="Zhang Y."/>
            <person name="Shi Q."/>
            <person name="Xie Y."/>
            <person name="Shi X."/>
            <person name="Chang Y."/>
            <person name="Huang F."/>
            <person name="Chen Y."/>
            <person name="Hong S."/>
            <person name="Mi L."/>
            <person name="Sun Q."/>
            <person name="Zhang L."/>
            <person name="Zhou B."/>
            <person name="Peng R."/>
            <person name="Zhang X."/>
            <person name="Liu F."/>
        </authorList>
    </citation>
    <scope>NUCLEOTIDE SEQUENCE [LARGE SCALE GENOMIC DNA]</scope>
    <source>
        <strain evidence="3">cv. PA1801</strain>
    </source>
</reference>
<protein>
    <submittedName>
        <fullName evidence="2">Glutathione S-transferase F9-like</fullName>
    </submittedName>
</protein>
<accession>A0A5B6W0G3</accession>
<dbReference type="OrthoDB" id="422574at2759"/>
<sequence>MMQSGDGIFSIMSALLFSSLCLEQCHEQCPLPSGITHSHNLPWQIGNFCKQISLRHALC</sequence>
<dbReference type="GO" id="GO:0016740">
    <property type="term" value="F:transferase activity"/>
    <property type="evidence" value="ECO:0007669"/>
    <property type="project" value="UniProtKB-KW"/>
</dbReference>
<name>A0A5B6W0G3_9ROSI</name>
<keyword evidence="2" id="KW-0808">Transferase</keyword>
<dbReference type="EMBL" id="SMMG02000005">
    <property type="protein sequence ID" value="KAA3474665.1"/>
    <property type="molecule type" value="Genomic_DNA"/>
</dbReference>